<evidence type="ECO:0000313" key="1">
    <source>
        <dbReference type="EMBL" id="RNA18652.1"/>
    </source>
</evidence>
<protein>
    <submittedName>
        <fullName evidence="1">Uncharacterized protein</fullName>
    </submittedName>
</protein>
<accession>A0A3M7R4Y2</accession>
<dbReference type="AlphaFoldDB" id="A0A3M7R4Y2"/>
<dbReference type="EMBL" id="REGN01004193">
    <property type="protein sequence ID" value="RNA18652.1"/>
    <property type="molecule type" value="Genomic_DNA"/>
</dbReference>
<sequence length="75" mass="8957">MVFTDRSFNCLLFFCIACDEGNLKTQFKTGIYKNTHDDKVGLNFERSRDEFIPIGKNYELKRMFFTLFVNLFVLR</sequence>
<name>A0A3M7R4Y2_BRAPC</name>
<keyword evidence="2" id="KW-1185">Reference proteome</keyword>
<comment type="caution">
    <text evidence="1">The sequence shown here is derived from an EMBL/GenBank/DDBJ whole genome shotgun (WGS) entry which is preliminary data.</text>
</comment>
<organism evidence="1 2">
    <name type="scientific">Brachionus plicatilis</name>
    <name type="common">Marine rotifer</name>
    <name type="synonym">Brachionus muelleri</name>
    <dbReference type="NCBI Taxonomy" id="10195"/>
    <lineage>
        <taxon>Eukaryota</taxon>
        <taxon>Metazoa</taxon>
        <taxon>Spiralia</taxon>
        <taxon>Gnathifera</taxon>
        <taxon>Rotifera</taxon>
        <taxon>Eurotatoria</taxon>
        <taxon>Monogononta</taxon>
        <taxon>Pseudotrocha</taxon>
        <taxon>Ploima</taxon>
        <taxon>Brachionidae</taxon>
        <taxon>Brachionus</taxon>
    </lineage>
</organism>
<gene>
    <name evidence="1" type="ORF">BpHYR1_040036</name>
</gene>
<evidence type="ECO:0000313" key="2">
    <source>
        <dbReference type="Proteomes" id="UP000276133"/>
    </source>
</evidence>
<dbReference type="Proteomes" id="UP000276133">
    <property type="component" value="Unassembled WGS sequence"/>
</dbReference>
<reference evidence="1 2" key="1">
    <citation type="journal article" date="2018" name="Sci. Rep.">
        <title>Genomic signatures of local adaptation to the degree of environmental predictability in rotifers.</title>
        <authorList>
            <person name="Franch-Gras L."/>
            <person name="Hahn C."/>
            <person name="Garcia-Roger E.M."/>
            <person name="Carmona M.J."/>
            <person name="Serra M."/>
            <person name="Gomez A."/>
        </authorList>
    </citation>
    <scope>NUCLEOTIDE SEQUENCE [LARGE SCALE GENOMIC DNA]</scope>
    <source>
        <strain evidence="1">HYR1</strain>
    </source>
</reference>
<proteinExistence type="predicted"/>